<evidence type="ECO:0000256" key="9">
    <source>
        <dbReference type="PROSITE-ProRule" id="PRU01360"/>
    </source>
</evidence>
<feature type="domain" description="TonB-dependent receptor-like beta-barrel" evidence="13">
    <location>
        <begin position="270"/>
        <end position="711"/>
    </location>
</feature>
<comment type="caution">
    <text evidence="15">The sequence shown here is derived from an EMBL/GenBank/DDBJ whole genome shotgun (WGS) entry which is preliminary data.</text>
</comment>
<evidence type="ECO:0000256" key="8">
    <source>
        <dbReference type="ARBA" id="ARBA00023237"/>
    </source>
</evidence>
<evidence type="ECO:0008006" key="17">
    <source>
        <dbReference type="Google" id="ProtNLM"/>
    </source>
</evidence>
<gene>
    <name evidence="15" type="ORF">HMPREF2087_00798</name>
</gene>
<evidence type="ECO:0000256" key="3">
    <source>
        <dbReference type="ARBA" id="ARBA00022452"/>
    </source>
</evidence>
<dbReference type="STRING" id="1357399.HMPREF2087_00798"/>
<dbReference type="GO" id="GO:0044718">
    <property type="term" value="P:siderophore transmembrane transport"/>
    <property type="evidence" value="ECO:0007669"/>
    <property type="project" value="TreeGrafter"/>
</dbReference>
<evidence type="ECO:0000313" key="15">
    <source>
        <dbReference type="EMBL" id="ETD27874.1"/>
    </source>
</evidence>
<dbReference type="InterPro" id="IPR039426">
    <property type="entry name" value="TonB-dep_rcpt-like"/>
</dbReference>
<comment type="similarity">
    <text evidence="9 10">Belongs to the TonB-dependent receptor family.</text>
</comment>
<dbReference type="InterPro" id="IPR037066">
    <property type="entry name" value="Plug_dom_sf"/>
</dbReference>
<dbReference type="Pfam" id="PF00593">
    <property type="entry name" value="TonB_dep_Rec_b-barrel"/>
    <property type="match status" value="1"/>
</dbReference>
<keyword evidence="6 10" id="KW-0798">TonB box</keyword>
<evidence type="ECO:0000259" key="14">
    <source>
        <dbReference type="Pfam" id="PF07715"/>
    </source>
</evidence>
<dbReference type="InterPro" id="IPR036942">
    <property type="entry name" value="Beta-barrel_TonB_sf"/>
</dbReference>
<keyword evidence="3 9" id="KW-1134">Transmembrane beta strand</keyword>
<evidence type="ECO:0000256" key="11">
    <source>
        <dbReference type="SAM" id="MobiDB-lite"/>
    </source>
</evidence>
<protein>
    <recommendedName>
        <fullName evidence="17">TonB-dependent receptor plug domain-containing protein</fullName>
    </recommendedName>
</protein>
<dbReference type="PATRIC" id="fig|1357399.3.peg.835"/>
<dbReference type="Gene3D" id="2.170.130.10">
    <property type="entry name" value="TonB-dependent receptor, plug domain"/>
    <property type="match status" value="1"/>
</dbReference>
<dbReference type="SUPFAM" id="SSF56935">
    <property type="entry name" value="Porins"/>
    <property type="match status" value="1"/>
</dbReference>
<evidence type="ECO:0000256" key="1">
    <source>
        <dbReference type="ARBA" id="ARBA00004571"/>
    </source>
</evidence>
<dbReference type="Pfam" id="PF07715">
    <property type="entry name" value="Plug"/>
    <property type="match status" value="1"/>
</dbReference>
<proteinExistence type="inferred from homology"/>
<dbReference type="InterPro" id="IPR012910">
    <property type="entry name" value="Plug_dom"/>
</dbReference>
<dbReference type="eggNOG" id="COG4772">
    <property type="taxonomic scope" value="Bacteria"/>
</dbReference>
<feature type="domain" description="TonB-dependent receptor plug" evidence="14">
    <location>
        <begin position="76"/>
        <end position="180"/>
    </location>
</feature>
<evidence type="ECO:0000256" key="4">
    <source>
        <dbReference type="ARBA" id="ARBA00022692"/>
    </source>
</evidence>
<dbReference type="AlphaFoldDB" id="V8CKI3"/>
<evidence type="ECO:0000256" key="10">
    <source>
        <dbReference type="RuleBase" id="RU003357"/>
    </source>
</evidence>
<keyword evidence="5 12" id="KW-0732">Signal</keyword>
<accession>V8CKI3</accession>
<name>V8CKI3_9HELI</name>
<organism evidence="15 16">
    <name type="scientific">Helicobacter canis NCTC 12740</name>
    <dbReference type="NCBI Taxonomy" id="1357399"/>
    <lineage>
        <taxon>Bacteria</taxon>
        <taxon>Pseudomonadati</taxon>
        <taxon>Campylobacterota</taxon>
        <taxon>Epsilonproteobacteria</taxon>
        <taxon>Campylobacterales</taxon>
        <taxon>Helicobacteraceae</taxon>
        <taxon>Helicobacter</taxon>
    </lineage>
</organism>
<evidence type="ECO:0000256" key="6">
    <source>
        <dbReference type="ARBA" id="ARBA00023077"/>
    </source>
</evidence>
<dbReference type="PANTHER" id="PTHR30069:SF27">
    <property type="entry name" value="BLL4766 PROTEIN"/>
    <property type="match status" value="1"/>
</dbReference>
<dbReference type="EMBL" id="AZJJ01000001">
    <property type="protein sequence ID" value="ETD27874.1"/>
    <property type="molecule type" value="Genomic_DNA"/>
</dbReference>
<keyword evidence="4 9" id="KW-0812">Transmembrane</keyword>
<dbReference type="Gene3D" id="2.40.170.20">
    <property type="entry name" value="TonB-dependent receptor, beta-barrel domain"/>
    <property type="match status" value="1"/>
</dbReference>
<dbReference type="PROSITE" id="PS52016">
    <property type="entry name" value="TONB_DEPENDENT_REC_3"/>
    <property type="match status" value="1"/>
</dbReference>
<feature type="chain" id="PRO_5004767673" description="TonB-dependent receptor plug domain-containing protein" evidence="12">
    <location>
        <begin position="23"/>
        <end position="749"/>
    </location>
</feature>
<dbReference type="InterPro" id="IPR010917">
    <property type="entry name" value="TonB_rcpt_CS"/>
</dbReference>
<evidence type="ECO:0000256" key="2">
    <source>
        <dbReference type="ARBA" id="ARBA00022448"/>
    </source>
</evidence>
<feature type="region of interest" description="Disordered" evidence="11">
    <location>
        <begin position="25"/>
        <end position="53"/>
    </location>
</feature>
<keyword evidence="7 9" id="KW-0472">Membrane</keyword>
<keyword evidence="2 9" id="KW-0813">Transport</keyword>
<dbReference type="GO" id="GO:0009279">
    <property type="term" value="C:cell outer membrane"/>
    <property type="evidence" value="ECO:0007669"/>
    <property type="project" value="UniProtKB-SubCell"/>
</dbReference>
<dbReference type="GO" id="GO:0015344">
    <property type="term" value="F:siderophore uptake transmembrane transporter activity"/>
    <property type="evidence" value="ECO:0007669"/>
    <property type="project" value="TreeGrafter"/>
</dbReference>
<evidence type="ECO:0000256" key="5">
    <source>
        <dbReference type="ARBA" id="ARBA00022729"/>
    </source>
</evidence>
<dbReference type="PANTHER" id="PTHR30069">
    <property type="entry name" value="TONB-DEPENDENT OUTER MEMBRANE RECEPTOR"/>
    <property type="match status" value="1"/>
</dbReference>
<dbReference type="Proteomes" id="UP000018688">
    <property type="component" value="Unassembled WGS sequence"/>
</dbReference>
<evidence type="ECO:0000259" key="13">
    <source>
        <dbReference type="Pfam" id="PF00593"/>
    </source>
</evidence>
<dbReference type="PROSITE" id="PS01156">
    <property type="entry name" value="TONB_DEPENDENT_REC_2"/>
    <property type="match status" value="1"/>
</dbReference>
<comment type="subcellular location">
    <subcellularLocation>
        <location evidence="1 9">Cell outer membrane</location>
        <topology evidence="1 9">Multi-pass membrane protein</topology>
    </subcellularLocation>
</comment>
<keyword evidence="8 9" id="KW-0998">Cell outer membrane</keyword>
<evidence type="ECO:0000256" key="7">
    <source>
        <dbReference type="ARBA" id="ARBA00023136"/>
    </source>
</evidence>
<dbReference type="RefSeq" id="WP_023929728.1">
    <property type="nucleotide sequence ID" value="NZ_KI669458.1"/>
</dbReference>
<evidence type="ECO:0000256" key="12">
    <source>
        <dbReference type="SAM" id="SignalP"/>
    </source>
</evidence>
<keyword evidence="16" id="KW-1185">Reference proteome</keyword>
<sequence>MKPNLTLSLSAGLLILAQSLNASTNAKPLESSPASQETSTQESLPQALDSSKAQTPTMLSQVSAFARKNAQLDSLNRNTYTLDKSQITDKGYTSSTNIFQYMPFVQLNDTGLGSNIDLRSQGARANTSVQVLVNGVPTNMLDSSHGVTPISTLSPSSIEAIEILPGGGAVMYGNGTRGGVVSITTQKRYESPFFSAGLSYGNIIASTGNNINADVKLGTKFRGDTRSPIYVSLGAAYIHKGGPRVGDLTQGAQASGSLAIDFGDRVSVDFSLDYFGGSIKTSPNNSFQITPNPSRDDRTKAGYGSLHNTQHRLDASLGLVANLTQQSKLDVRTFFHLNRIDYVDSTTNLALYMNAFDNVRADQNGSFFDDKKAGAIVKYDLHHDKGRFIAGLESIYNRGERAMNQHIFWQGDPVSMMGQQVSKYDHTMKIPFQGSKWSNAAFAIEKYDFTKRFSLTGGARYEWAYYDIDVAYDSTIAMTMGNRPMQIPTTAKGSLQDSLHNYALELTPSYAYSDSGALYLKYEKGFFSPSPNSLLKRDGRSYTTTNLKKEEYHTIEAGIKDFFGDFLSLSLSAFYTLTTNEFYTIGNAHSLGGVSYNNYDFTQRAGLEAFSQQFFFNDVLHFSESFTYVDARILQDNGSKANRQIPYTSSYKATLGASLSLGRHWNLWTQHSFFGAQKDIVGGNIPAYSLSDIGVEANYGGFSLSAGVRNVFDTFYYSYYNSDKSDPIAGYGFLIGAGRTLFVQGRYSF</sequence>
<dbReference type="HOGENOM" id="CLU_008287_18_3_7"/>
<evidence type="ECO:0000313" key="16">
    <source>
        <dbReference type="Proteomes" id="UP000018688"/>
    </source>
</evidence>
<feature type="signal peptide" evidence="12">
    <location>
        <begin position="1"/>
        <end position="22"/>
    </location>
</feature>
<dbReference type="InterPro" id="IPR000531">
    <property type="entry name" value="Beta-barrel_TonB"/>
</dbReference>
<reference evidence="15 16" key="1">
    <citation type="submission" date="2013-10" db="EMBL/GenBank/DDBJ databases">
        <title>The Genome Sequence of Helicobacter canis NCTC 12740.</title>
        <authorList>
            <consortium name="The Broad Institute Genomics Platform"/>
            <person name="Earl A."/>
            <person name="Fox J.G."/>
            <person name="Shen Z."/>
            <person name="Young S.K."/>
            <person name="Zeng Q."/>
            <person name="Gargeya S."/>
            <person name="Fitzgerald M."/>
            <person name="Abouelleil A."/>
            <person name="Alvarado L."/>
            <person name="Chapman S.B."/>
            <person name="Gainer-Dewar J."/>
            <person name="Goldberg J."/>
            <person name="Griggs A."/>
            <person name="Gujja S."/>
            <person name="Hansen M."/>
            <person name="Howarth C."/>
            <person name="Imamovic A."/>
            <person name="Ireland A."/>
            <person name="Larimer J."/>
            <person name="McCowan C."/>
            <person name="Murphy C."/>
            <person name="Pearson M."/>
            <person name="Poon T.W."/>
            <person name="Priest M."/>
            <person name="Roberts A."/>
            <person name="Saif S."/>
            <person name="Shea T."/>
            <person name="Sykes S."/>
            <person name="Wortman J."/>
            <person name="Nusbaum C."/>
            <person name="Birren B."/>
        </authorList>
    </citation>
    <scope>NUCLEOTIDE SEQUENCE [LARGE SCALE GENOMIC DNA]</scope>
    <source>
        <strain evidence="15 16">NCTC 12740</strain>
    </source>
</reference>